<dbReference type="STRING" id="1423750.FC89_GL000263"/>
<reference evidence="1 2" key="1">
    <citation type="journal article" date="2015" name="Genome Announc.">
        <title>Expanding the biotechnology potential of lactobacilli through comparative genomics of 213 strains and associated genera.</title>
        <authorList>
            <person name="Sun Z."/>
            <person name="Harris H.M."/>
            <person name="McCann A."/>
            <person name="Guo C."/>
            <person name="Argimon S."/>
            <person name="Zhang W."/>
            <person name="Yang X."/>
            <person name="Jeffery I.B."/>
            <person name="Cooney J.C."/>
            <person name="Kagawa T.F."/>
            <person name="Liu W."/>
            <person name="Song Y."/>
            <person name="Salvetti E."/>
            <person name="Wrobel A."/>
            <person name="Rasinkangas P."/>
            <person name="Parkhill J."/>
            <person name="Rea M.C."/>
            <person name="O'Sullivan O."/>
            <person name="Ritari J."/>
            <person name="Douillard F.P."/>
            <person name="Paul Ross R."/>
            <person name="Yang R."/>
            <person name="Briner A.E."/>
            <person name="Felis G.E."/>
            <person name="de Vos W.M."/>
            <person name="Barrangou R."/>
            <person name="Klaenhammer T.R."/>
            <person name="Caufield P.W."/>
            <person name="Cui Y."/>
            <person name="Zhang H."/>
            <person name="O'Toole P.W."/>
        </authorList>
    </citation>
    <scope>NUCLEOTIDE SEQUENCE [LARGE SCALE GENOMIC DNA]</scope>
    <source>
        <strain evidence="1 2">DSM 18630</strain>
    </source>
</reference>
<dbReference type="PATRIC" id="fig|1423750.3.peg.269"/>
<protein>
    <submittedName>
        <fullName evidence="1">Uncharacterized protein</fullName>
    </submittedName>
</protein>
<name>A0A0R1VML0_9LACO</name>
<proteinExistence type="predicted"/>
<comment type="caution">
    <text evidence="1">The sequence shown here is derived from an EMBL/GenBank/DDBJ whole genome shotgun (WGS) entry which is preliminary data.</text>
</comment>
<keyword evidence="2" id="KW-1185">Reference proteome</keyword>
<organism evidence="1 2">
    <name type="scientific">Liquorilactobacillus ghanensis DSM 18630</name>
    <dbReference type="NCBI Taxonomy" id="1423750"/>
    <lineage>
        <taxon>Bacteria</taxon>
        <taxon>Bacillati</taxon>
        <taxon>Bacillota</taxon>
        <taxon>Bacilli</taxon>
        <taxon>Lactobacillales</taxon>
        <taxon>Lactobacillaceae</taxon>
        <taxon>Liquorilactobacillus</taxon>
    </lineage>
</organism>
<dbReference type="AlphaFoldDB" id="A0A0R1VML0"/>
<evidence type="ECO:0000313" key="1">
    <source>
        <dbReference type="EMBL" id="KRM06954.1"/>
    </source>
</evidence>
<sequence>MIKIFSVISLIISILSFSISFFSFKRYSPKIVQILPVDTLKTRFVIPEKAIYYYDDDEKRSYLGRGFMVRFNFLNSTSRDIAFFHSCFYVNNELKELYTNRTVAWNSSNPHFIWNKGDSSSDLIFPDNVNGIFKANSLTPFYAYIPLPENESVPKKITFSIKIAVRRFPYITIKQQYTEICYEYDLTNFSIELLMVKNKYTHNNIERYKTKQMLRKQEELKAKRRPKKRKS</sequence>
<gene>
    <name evidence="1" type="ORF">FC89_GL000263</name>
</gene>
<accession>A0A0R1VML0</accession>
<dbReference type="Proteomes" id="UP000051451">
    <property type="component" value="Unassembled WGS sequence"/>
</dbReference>
<evidence type="ECO:0000313" key="2">
    <source>
        <dbReference type="Proteomes" id="UP000051451"/>
    </source>
</evidence>
<dbReference type="EMBL" id="AZGB01000009">
    <property type="protein sequence ID" value="KRM06954.1"/>
    <property type="molecule type" value="Genomic_DNA"/>
</dbReference>